<dbReference type="InterPro" id="IPR025680">
    <property type="entry name" value="DddI"/>
</dbReference>
<sequence>MVHMSAPDDKFREVWVEAPEGQSLCALINGDVGWLMYLRESGDAGFSSRNPDYDGDPKATVEYCLSNGQRDEYPRLWALPVSTVERAVEFFRAKHAPPPFITWHNDSGDGTNIPPMD</sequence>
<dbReference type="AlphaFoldDB" id="A0A5C6BRK4"/>
<protein>
    <recommendedName>
        <fullName evidence="3">Immunity protein Imm1</fullName>
    </recommendedName>
</protein>
<gene>
    <name evidence="1" type="ORF">CA54_21480</name>
</gene>
<organism evidence="1 2">
    <name type="scientific">Symmachiella macrocystis</name>
    <dbReference type="NCBI Taxonomy" id="2527985"/>
    <lineage>
        <taxon>Bacteria</taxon>
        <taxon>Pseudomonadati</taxon>
        <taxon>Planctomycetota</taxon>
        <taxon>Planctomycetia</taxon>
        <taxon>Planctomycetales</taxon>
        <taxon>Planctomycetaceae</taxon>
        <taxon>Symmachiella</taxon>
    </lineage>
</organism>
<comment type="caution">
    <text evidence="1">The sequence shown here is derived from an EMBL/GenBank/DDBJ whole genome shotgun (WGS) entry which is preliminary data.</text>
</comment>
<evidence type="ECO:0000313" key="2">
    <source>
        <dbReference type="Proteomes" id="UP000320735"/>
    </source>
</evidence>
<evidence type="ECO:0008006" key="3">
    <source>
        <dbReference type="Google" id="ProtNLM"/>
    </source>
</evidence>
<keyword evidence="2" id="KW-1185">Reference proteome</keyword>
<dbReference type="Pfam" id="PF14430">
    <property type="entry name" value="Imm1"/>
    <property type="match status" value="1"/>
</dbReference>
<accession>A0A5C6BRK4</accession>
<evidence type="ECO:0000313" key="1">
    <source>
        <dbReference type="EMBL" id="TWU13314.1"/>
    </source>
</evidence>
<reference evidence="1 2" key="1">
    <citation type="submission" date="2019-02" db="EMBL/GenBank/DDBJ databases">
        <title>Deep-cultivation of Planctomycetes and their phenomic and genomic characterization uncovers novel biology.</title>
        <authorList>
            <person name="Wiegand S."/>
            <person name="Jogler M."/>
            <person name="Boedeker C."/>
            <person name="Pinto D."/>
            <person name="Vollmers J."/>
            <person name="Rivas-Marin E."/>
            <person name="Kohn T."/>
            <person name="Peeters S.H."/>
            <person name="Heuer A."/>
            <person name="Rast P."/>
            <person name="Oberbeckmann S."/>
            <person name="Bunk B."/>
            <person name="Jeske O."/>
            <person name="Meyerdierks A."/>
            <person name="Storesund J.E."/>
            <person name="Kallscheuer N."/>
            <person name="Luecker S."/>
            <person name="Lage O.M."/>
            <person name="Pohl T."/>
            <person name="Merkel B.J."/>
            <person name="Hornburger P."/>
            <person name="Mueller R.-W."/>
            <person name="Bruemmer F."/>
            <person name="Labrenz M."/>
            <person name="Spormann A.M."/>
            <person name="Op Den Camp H."/>
            <person name="Overmann J."/>
            <person name="Amann R."/>
            <person name="Jetten M.S.M."/>
            <person name="Mascher T."/>
            <person name="Medema M.H."/>
            <person name="Devos D.P."/>
            <person name="Kaster A.-K."/>
            <person name="Ovreas L."/>
            <person name="Rohde M."/>
            <person name="Galperin M.Y."/>
            <person name="Jogler C."/>
        </authorList>
    </citation>
    <scope>NUCLEOTIDE SEQUENCE [LARGE SCALE GENOMIC DNA]</scope>
    <source>
        <strain evidence="1 2">CA54</strain>
    </source>
</reference>
<name>A0A5C6BRK4_9PLAN</name>
<proteinExistence type="predicted"/>
<dbReference type="EMBL" id="SJPP01000001">
    <property type="protein sequence ID" value="TWU13314.1"/>
    <property type="molecule type" value="Genomic_DNA"/>
</dbReference>
<dbReference type="Proteomes" id="UP000320735">
    <property type="component" value="Unassembled WGS sequence"/>
</dbReference>